<dbReference type="EMBL" id="NOII01000001">
    <property type="protein sequence ID" value="OYD58495.1"/>
    <property type="molecule type" value="Genomic_DNA"/>
</dbReference>
<keyword evidence="2" id="KW-1185">Reference proteome</keyword>
<protein>
    <recommendedName>
        <fullName evidence="3">Replication-relaxation</fullName>
    </recommendedName>
</protein>
<dbReference type="InterPro" id="IPR025855">
    <property type="entry name" value="Replic_Relax"/>
</dbReference>
<sequence>MSLKKLDFLTIDQIQRIHGIASERHARGVLKKMEHYLASFREGKKYYYLNKEGRERIGCEKVRKKTLQAKHFIIRNEIYIAFGQPDTWKNEIKLGTKNTGHFICDAWFKVENQHYCVEADYTQKMSENRKKIDRYKKFRETGVFQKNYGHFPELIWITTTEYRRQQLKKMCDGLTCEVFTIADFK</sequence>
<dbReference type="OrthoDB" id="2601083at2"/>
<organism evidence="1 2">
    <name type="scientific">Fictibacillus aquaticus</name>
    <dbReference type="NCBI Taxonomy" id="2021314"/>
    <lineage>
        <taxon>Bacteria</taxon>
        <taxon>Bacillati</taxon>
        <taxon>Bacillota</taxon>
        <taxon>Bacilli</taxon>
        <taxon>Bacillales</taxon>
        <taxon>Fictibacillaceae</taxon>
        <taxon>Fictibacillus</taxon>
    </lineage>
</organism>
<dbReference type="AlphaFoldDB" id="A0A235FCH6"/>
<evidence type="ECO:0000313" key="1">
    <source>
        <dbReference type="EMBL" id="OYD58495.1"/>
    </source>
</evidence>
<reference evidence="1 2" key="1">
    <citation type="submission" date="2017-07" db="EMBL/GenBank/DDBJ databases">
        <title>Fictibacillus sp. nov. GDSW-R2A3 Genome sequencing and assembly.</title>
        <authorList>
            <person name="Mayilraj S."/>
        </authorList>
    </citation>
    <scope>NUCLEOTIDE SEQUENCE [LARGE SCALE GENOMIC DNA]</scope>
    <source>
        <strain evidence="1 2">GDSW-R2A3</strain>
    </source>
</reference>
<gene>
    <name evidence="1" type="ORF">CGZ90_00925</name>
</gene>
<evidence type="ECO:0008006" key="3">
    <source>
        <dbReference type="Google" id="ProtNLM"/>
    </source>
</evidence>
<dbReference type="Pfam" id="PF13814">
    <property type="entry name" value="Replic_Relax"/>
    <property type="match status" value="1"/>
</dbReference>
<name>A0A235FCH6_9BACL</name>
<comment type="caution">
    <text evidence="1">The sequence shown here is derived from an EMBL/GenBank/DDBJ whole genome shotgun (WGS) entry which is preliminary data.</text>
</comment>
<accession>A0A235FCH6</accession>
<proteinExistence type="predicted"/>
<dbReference type="Proteomes" id="UP000215059">
    <property type="component" value="Unassembled WGS sequence"/>
</dbReference>
<evidence type="ECO:0000313" key="2">
    <source>
        <dbReference type="Proteomes" id="UP000215059"/>
    </source>
</evidence>